<proteinExistence type="predicted"/>
<evidence type="ECO:0000313" key="1">
    <source>
        <dbReference type="EMBL" id="MFD0853369.1"/>
    </source>
</evidence>
<keyword evidence="2" id="KW-1185">Reference proteome</keyword>
<comment type="caution">
    <text evidence="1">The sequence shown here is derived from an EMBL/GenBank/DDBJ whole genome shotgun (WGS) entry which is preliminary data.</text>
</comment>
<organism evidence="1 2">
    <name type="scientific">Actinomadura adrarensis</name>
    <dbReference type="NCBI Taxonomy" id="1819600"/>
    <lineage>
        <taxon>Bacteria</taxon>
        <taxon>Bacillati</taxon>
        <taxon>Actinomycetota</taxon>
        <taxon>Actinomycetes</taxon>
        <taxon>Streptosporangiales</taxon>
        <taxon>Thermomonosporaceae</taxon>
        <taxon>Actinomadura</taxon>
    </lineage>
</organism>
<feature type="non-terminal residue" evidence="1">
    <location>
        <position position="1"/>
    </location>
</feature>
<sequence>RTATGPASRQQHARMHALWRSTGMDRDERLRFTSEIVGRPIESSKDLTSAEAEQVVERVRKYIEQNMPPADGDAANENAGATS</sequence>
<protein>
    <submittedName>
        <fullName evidence="1">Uncharacterized protein</fullName>
    </submittedName>
</protein>
<dbReference type="EMBL" id="JBHTIR010002109">
    <property type="protein sequence ID" value="MFD0853369.1"/>
    <property type="molecule type" value="Genomic_DNA"/>
</dbReference>
<accession>A0ABW3CID9</accession>
<reference evidence="2" key="1">
    <citation type="journal article" date="2019" name="Int. J. Syst. Evol. Microbiol.">
        <title>The Global Catalogue of Microorganisms (GCM) 10K type strain sequencing project: providing services to taxonomists for standard genome sequencing and annotation.</title>
        <authorList>
            <consortium name="The Broad Institute Genomics Platform"/>
            <consortium name="The Broad Institute Genome Sequencing Center for Infectious Disease"/>
            <person name="Wu L."/>
            <person name="Ma J."/>
        </authorList>
    </citation>
    <scope>NUCLEOTIDE SEQUENCE [LARGE SCALE GENOMIC DNA]</scope>
    <source>
        <strain evidence="2">JCM 31696</strain>
    </source>
</reference>
<dbReference type="Proteomes" id="UP001597083">
    <property type="component" value="Unassembled WGS sequence"/>
</dbReference>
<name>A0ABW3CID9_9ACTN</name>
<gene>
    <name evidence="1" type="ORF">ACFQ07_14100</name>
</gene>
<evidence type="ECO:0000313" key="2">
    <source>
        <dbReference type="Proteomes" id="UP001597083"/>
    </source>
</evidence>